<evidence type="ECO:0000313" key="2">
    <source>
        <dbReference type="EMBL" id="GAA4804660.1"/>
    </source>
</evidence>
<dbReference type="Gene3D" id="1.10.10.10">
    <property type="entry name" value="Winged helix-like DNA-binding domain superfamily/Winged helix DNA-binding domain"/>
    <property type="match status" value="1"/>
</dbReference>
<reference evidence="3" key="1">
    <citation type="journal article" date="2019" name="Int. J. Syst. Evol. Microbiol.">
        <title>The Global Catalogue of Microorganisms (GCM) 10K type strain sequencing project: providing services to taxonomists for standard genome sequencing and annotation.</title>
        <authorList>
            <consortium name="The Broad Institute Genomics Platform"/>
            <consortium name="The Broad Institute Genome Sequencing Center for Infectious Disease"/>
            <person name="Wu L."/>
            <person name="Ma J."/>
        </authorList>
    </citation>
    <scope>NUCLEOTIDE SEQUENCE [LARGE SCALE GENOMIC DNA]</scope>
    <source>
        <strain evidence="3">JCM 17979</strain>
    </source>
</reference>
<dbReference type="RefSeq" id="WP_345421436.1">
    <property type="nucleotide sequence ID" value="NZ_BAABHO010000048.1"/>
</dbReference>
<dbReference type="Pfam" id="PF12802">
    <property type="entry name" value="MarR_2"/>
    <property type="match status" value="1"/>
</dbReference>
<dbReference type="InterPro" id="IPR000835">
    <property type="entry name" value="HTH_MarR-typ"/>
</dbReference>
<organism evidence="2 3">
    <name type="scientific">Actinomycetospora chlora</name>
    <dbReference type="NCBI Taxonomy" id="663608"/>
    <lineage>
        <taxon>Bacteria</taxon>
        <taxon>Bacillati</taxon>
        <taxon>Actinomycetota</taxon>
        <taxon>Actinomycetes</taxon>
        <taxon>Pseudonocardiales</taxon>
        <taxon>Pseudonocardiaceae</taxon>
        <taxon>Actinomycetospora</taxon>
    </lineage>
</organism>
<dbReference type="EMBL" id="BAABHO010000048">
    <property type="protein sequence ID" value="GAA4804660.1"/>
    <property type="molecule type" value="Genomic_DNA"/>
</dbReference>
<evidence type="ECO:0000259" key="1">
    <source>
        <dbReference type="PROSITE" id="PS50995"/>
    </source>
</evidence>
<name>A0ABP9C4V8_9PSEU</name>
<sequence length="160" mass="17069">MTEAADPPVMRLVELLDLADRAVEACLARLTASAGLSREQWRALVLLDEGVAQDGVDAPGHTMGEIASRAAVPAPSATRMVDKLVADGFAFRRGDPWDRRRVLVHIAPHGHALVARAASELEETFGSVFADFPAADRRDISALLDRLGVAVGLHGDGRTL</sequence>
<dbReference type="SUPFAM" id="SSF46785">
    <property type="entry name" value="Winged helix' DNA-binding domain"/>
    <property type="match status" value="1"/>
</dbReference>
<dbReference type="InterPro" id="IPR036390">
    <property type="entry name" value="WH_DNA-bd_sf"/>
</dbReference>
<dbReference type="InterPro" id="IPR036388">
    <property type="entry name" value="WH-like_DNA-bd_sf"/>
</dbReference>
<dbReference type="PROSITE" id="PS50995">
    <property type="entry name" value="HTH_MARR_2"/>
    <property type="match status" value="1"/>
</dbReference>
<gene>
    <name evidence="2" type="ORF">GCM10023200_47540</name>
</gene>
<dbReference type="SMART" id="SM00347">
    <property type="entry name" value="HTH_MARR"/>
    <property type="match status" value="1"/>
</dbReference>
<dbReference type="Proteomes" id="UP001500928">
    <property type="component" value="Unassembled WGS sequence"/>
</dbReference>
<keyword evidence="3" id="KW-1185">Reference proteome</keyword>
<comment type="caution">
    <text evidence="2">The sequence shown here is derived from an EMBL/GenBank/DDBJ whole genome shotgun (WGS) entry which is preliminary data.</text>
</comment>
<feature type="domain" description="HTH marR-type" evidence="1">
    <location>
        <begin position="9"/>
        <end position="149"/>
    </location>
</feature>
<evidence type="ECO:0000313" key="3">
    <source>
        <dbReference type="Proteomes" id="UP001500928"/>
    </source>
</evidence>
<accession>A0ABP9C4V8</accession>
<dbReference type="PANTHER" id="PTHR33164">
    <property type="entry name" value="TRANSCRIPTIONAL REGULATOR, MARR FAMILY"/>
    <property type="match status" value="1"/>
</dbReference>
<protein>
    <submittedName>
        <fullName evidence="2">MarR family transcriptional regulator</fullName>
    </submittedName>
</protein>
<dbReference type="InterPro" id="IPR039422">
    <property type="entry name" value="MarR/SlyA-like"/>
</dbReference>
<proteinExistence type="predicted"/>
<dbReference type="PANTHER" id="PTHR33164:SF43">
    <property type="entry name" value="HTH-TYPE TRANSCRIPTIONAL REPRESSOR YETL"/>
    <property type="match status" value="1"/>
</dbReference>